<dbReference type="SUPFAM" id="SSF88659">
    <property type="entry name" value="Sigma3 and sigma4 domains of RNA polymerase sigma factors"/>
    <property type="match status" value="1"/>
</dbReference>
<dbReference type="AlphaFoldDB" id="A0A852VHC4"/>
<keyword evidence="4" id="KW-0238">DNA-binding</keyword>
<feature type="region of interest" description="Disordered" evidence="6">
    <location>
        <begin position="88"/>
        <end position="107"/>
    </location>
</feature>
<dbReference type="Gene3D" id="1.10.10.10">
    <property type="entry name" value="Winged helix-like DNA-binding domain superfamily/Winged helix DNA-binding domain"/>
    <property type="match status" value="1"/>
</dbReference>
<dbReference type="GO" id="GO:0006352">
    <property type="term" value="P:DNA-templated transcription initiation"/>
    <property type="evidence" value="ECO:0007669"/>
    <property type="project" value="InterPro"/>
</dbReference>
<proteinExistence type="inferred from homology"/>
<dbReference type="Proteomes" id="UP000564385">
    <property type="component" value="Unassembled WGS sequence"/>
</dbReference>
<keyword evidence="5" id="KW-0804">Transcription</keyword>
<reference evidence="9 10" key="1">
    <citation type="submission" date="2020-07" db="EMBL/GenBank/DDBJ databases">
        <title>Genomic Encyclopedia of Type Strains, Phase IV (KMG-V): Genome sequencing to study the core and pangenomes of soil and plant-associated prokaryotes.</title>
        <authorList>
            <person name="Whitman W."/>
        </authorList>
    </citation>
    <scope>NUCLEOTIDE SEQUENCE [LARGE SCALE GENOMIC DNA]</scope>
    <source>
        <strain evidence="9 10">M8UP22</strain>
    </source>
</reference>
<dbReference type="Pfam" id="PF08281">
    <property type="entry name" value="Sigma70_r4_2"/>
    <property type="match status" value="1"/>
</dbReference>
<organism evidence="9 10">
    <name type="scientific">Tunturiibacter lichenicola</name>
    <dbReference type="NCBI Taxonomy" id="2051959"/>
    <lineage>
        <taxon>Bacteria</taxon>
        <taxon>Pseudomonadati</taxon>
        <taxon>Acidobacteriota</taxon>
        <taxon>Terriglobia</taxon>
        <taxon>Terriglobales</taxon>
        <taxon>Acidobacteriaceae</taxon>
        <taxon>Tunturiibacter</taxon>
    </lineage>
</organism>
<dbReference type="Pfam" id="PF04542">
    <property type="entry name" value="Sigma70_r2"/>
    <property type="match status" value="1"/>
</dbReference>
<evidence type="ECO:0000256" key="3">
    <source>
        <dbReference type="ARBA" id="ARBA00023082"/>
    </source>
</evidence>
<keyword evidence="2" id="KW-0805">Transcription regulation</keyword>
<evidence type="ECO:0000256" key="4">
    <source>
        <dbReference type="ARBA" id="ARBA00023125"/>
    </source>
</evidence>
<evidence type="ECO:0000256" key="1">
    <source>
        <dbReference type="ARBA" id="ARBA00010641"/>
    </source>
</evidence>
<evidence type="ECO:0000313" key="10">
    <source>
        <dbReference type="Proteomes" id="UP000564385"/>
    </source>
</evidence>
<feature type="domain" description="RNA polymerase sigma factor 70 region 4 type 2" evidence="8">
    <location>
        <begin position="126"/>
        <end position="177"/>
    </location>
</feature>
<dbReference type="NCBIfam" id="TIGR02937">
    <property type="entry name" value="sigma70-ECF"/>
    <property type="match status" value="1"/>
</dbReference>
<accession>A0A852VHC4</accession>
<dbReference type="InterPro" id="IPR013324">
    <property type="entry name" value="RNA_pol_sigma_r3/r4-like"/>
</dbReference>
<feature type="domain" description="RNA polymerase sigma-70 region 2" evidence="7">
    <location>
        <begin position="22"/>
        <end position="86"/>
    </location>
</feature>
<evidence type="ECO:0000256" key="6">
    <source>
        <dbReference type="SAM" id="MobiDB-lite"/>
    </source>
</evidence>
<dbReference type="SUPFAM" id="SSF88946">
    <property type="entry name" value="Sigma2 domain of RNA polymerase sigma factors"/>
    <property type="match status" value="1"/>
</dbReference>
<dbReference type="InterPro" id="IPR007627">
    <property type="entry name" value="RNA_pol_sigma70_r2"/>
</dbReference>
<dbReference type="PANTHER" id="PTHR43133">
    <property type="entry name" value="RNA POLYMERASE ECF-TYPE SIGMA FACTO"/>
    <property type="match status" value="1"/>
</dbReference>
<name>A0A852VHC4_9BACT</name>
<evidence type="ECO:0000313" key="9">
    <source>
        <dbReference type="EMBL" id="NYF90459.1"/>
    </source>
</evidence>
<keyword evidence="3" id="KW-0731">Sigma factor</keyword>
<comment type="caution">
    <text evidence="9">The sequence shown here is derived from an EMBL/GenBank/DDBJ whole genome shotgun (WGS) entry which is preliminary data.</text>
</comment>
<dbReference type="GO" id="GO:0016987">
    <property type="term" value="F:sigma factor activity"/>
    <property type="evidence" value="ECO:0007669"/>
    <property type="project" value="UniProtKB-KW"/>
</dbReference>
<protein>
    <submittedName>
        <fullName evidence="9">RNA polymerase sigma factor (Sigma-70 family)</fullName>
    </submittedName>
</protein>
<dbReference type="EMBL" id="JACCCU010000002">
    <property type="protein sequence ID" value="NYF90459.1"/>
    <property type="molecule type" value="Genomic_DNA"/>
</dbReference>
<sequence>MTDVPGNWSIIEQDQLISQALERDRPRLRSFIRKHVADTGEAEDILQDVFYELLEAYRLMKPVEHVTAWLFRVARNRMVDLFRKKKPASLSSPASGEEEDGGTLEDLLPSADAGPEAVYARSLLLEALEEALEELPQAQREVFVAHELQGQSFKEISAETGLSVNTLLSRKHYAVTHLRQRLQLIYEDFVRK</sequence>
<evidence type="ECO:0000259" key="8">
    <source>
        <dbReference type="Pfam" id="PF08281"/>
    </source>
</evidence>
<dbReference type="InterPro" id="IPR014284">
    <property type="entry name" value="RNA_pol_sigma-70_dom"/>
</dbReference>
<gene>
    <name evidence="9" type="ORF">HDF08_002561</name>
</gene>
<evidence type="ECO:0000256" key="2">
    <source>
        <dbReference type="ARBA" id="ARBA00023015"/>
    </source>
</evidence>
<dbReference type="InterPro" id="IPR013325">
    <property type="entry name" value="RNA_pol_sigma_r2"/>
</dbReference>
<dbReference type="InterPro" id="IPR039425">
    <property type="entry name" value="RNA_pol_sigma-70-like"/>
</dbReference>
<dbReference type="InterPro" id="IPR013249">
    <property type="entry name" value="RNA_pol_sigma70_r4_t2"/>
</dbReference>
<dbReference type="GO" id="GO:0003677">
    <property type="term" value="F:DNA binding"/>
    <property type="evidence" value="ECO:0007669"/>
    <property type="project" value="UniProtKB-KW"/>
</dbReference>
<evidence type="ECO:0000256" key="5">
    <source>
        <dbReference type="ARBA" id="ARBA00023163"/>
    </source>
</evidence>
<dbReference type="InterPro" id="IPR036388">
    <property type="entry name" value="WH-like_DNA-bd_sf"/>
</dbReference>
<dbReference type="Gene3D" id="1.10.1740.10">
    <property type="match status" value="1"/>
</dbReference>
<comment type="similarity">
    <text evidence="1">Belongs to the sigma-70 factor family. ECF subfamily.</text>
</comment>
<evidence type="ECO:0000259" key="7">
    <source>
        <dbReference type="Pfam" id="PF04542"/>
    </source>
</evidence>
<dbReference type="PANTHER" id="PTHR43133:SF8">
    <property type="entry name" value="RNA POLYMERASE SIGMA FACTOR HI_1459-RELATED"/>
    <property type="match status" value="1"/>
</dbReference>